<keyword evidence="3" id="KW-0285">Flavoprotein</keyword>
<comment type="caution">
    <text evidence="8">The sequence shown here is derived from an EMBL/GenBank/DDBJ whole genome shotgun (WGS) entry which is preliminary data.</text>
</comment>
<dbReference type="Pfam" id="PF13618">
    <property type="entry name" value="Gluconate_2-dh3"/>
    <property type="match status" value="1"/>
</dbReference>
<dbReference type="InterPro" id="IPR051473">
    <property type="entry name" value="P2Ox-like"/>
</dbReference>
<evidence type="ECO:0000313" key="8">
    <source>
        <dbReference type="EMBL" id="MDQ0390489.1"/>
    </source>
</evidence>
<name>A0ABU0F792_9HYPH</name>
<evidence type="ECO:0000256" key="5">
    <source>
        <dbReference type="ARBA" id="ARBA00023002"/>
    </source>
</evidence>
<evidence type="ECO:0000259" key="7">
    <source>
        <dbReference type="Pfam" id="PF05199"/>
    </source>
</evidence>
<dbReference type="Pfam" id="PF00732">
    <property type="entry name" value="GMC_oxred_N"/>
    <property type="match status" value="1"/>
</dbReference>
<evidence type="ECO:0000256" key="4">
    <source>
        <dbReference type="ARBA" id="ARBA00022827"/>
    </source>
</evidence>
<dbReference type="PANTHER" id="PTHR42784:SF1">
    <property type="entry name" value="PYRANOSE 2-OXIDASE"/>
    <property type="match status" value="1"/>
</dbReference>
<evidence type="ECO:0000256" key="2">
    <source>
        <dbReference type="ARBA" id="ARBA00010790"/>
    </source>
</evidence>
<dbReference type="InterPro" id="IPR027056">
    <property type="entry name" value="Gluconate_2DH_su3"/>
</dbReference>
<dbReference type="EC" id="1.1.99.3" evidence="8"/>
<dbReference type="PANTHER" id="PTHR42784">
    <property type="entry name" value="PYRANOSE 2-OXIDASE"/>
    <property type="match status" value="1"/>
</dbReference>
<comment type="cofactor">
    <cofactor evidence="1">
        <name>FAD</name>
        <dbReference type="ChEBI" id="CHEBI:57692"/>
    </cofactor>
</comment>
<reference evidence="8 9" key="1">
    <citation type="submission" date="2023-07" db="EMBL/GenBank/DDBJ databases">
        <title>Genomic Encyclopedia of Type Strains, Phase IV (KMG-IV): sequencing the most valuable type-strain genomes for metagenomic binning, comparative biology and taxonomic classification.</title>
        <authorList>
            <person name="Goeker M."/>
        </authorList>
    </citation>
    <scope>NUCLEOTIDE SEQUENCE [LARGE SCALE GENOMIC DNA]</scope>
    <source>
        <strain evidence="8 9">DSM 5896</strain>
    </source>
</reference>
<dbReference type="Gene3D" id="3.50.50.60">
    <property type="entry name" value="FAD/NAD(P)-binding domain"/>
    <property type="match status" value="2"/>
</dbReference>
<dbReference type="Proteomes" id="UP001237448">
    <property type="component" value="Unassembled WGS sequence"/>
</dbReference>
<dbReference type="InterPro" id="IPR007867">
    <property type="entry name" value="GMC_OxRtase_C"/>
</dbReference>
<dbReference type="Pfam" id="PF05199">
    <property type="entry name" value="GMC_oxred_C"/>
    <property type="match status" value="1"/>
</dbReference>
<sequence>MAVSSLSAAERRSLDALFDRLFPAGPVSPGAVAIGASAYVAAALAGPYAHHLDEYRAVLAALDAAAGGSLADADADRQKDIIARWEAGTLPGLPANADRSSFDLVWRHVREGLFCDPVHGGNRDFAGWAAIGFPGAQFGYRSEEQALGHRVQRPPASLADLPRSARLAGTSCLGTGAPREADVVIVGGGAVGSFMAESLVRQGLEVVMLEAGPARTGREHAMDEVLATAFRNAGGAAKFNAEVPTWRRNPGETARRAVMSQGLETALGGNSVAWGAVAMRFYEEDFRLRSATVERYGEDRIPEGSTLADWPLAYADLAPFYDEAERLLGVSGHAGNRANPARSRGNPFEAPRAAPYAMPALRTSGLGELFAGAAREEGYHPFPLPAAILTAPYQGRHACTYCSFCSRFGCHVDAKASAQNTVLPAALATGRLHIVTGARAMAIVTDEGGRAVGVNYRTPAGEELFQGAGTVVVATYAFENTRLLMLSKTRRRNRGLGNETGQLGRHYMTRQQPSVYAVFEGRSLNRFIGPTAQAMAIADLSADHFDHGDLDFIRGGRIAAFNQYLPIEASGVLPPDVPRWGEGWRDFFLTAYNSTSMLFIDPEILPYEGNYLDLDPVVVDDLGRPVIRITFDIGDNERRLMAFLQDRAERIARRMGASRTWRRPFLTGPISTHDVGGTRMGHDPQSSVVDAFGQVHDTPGLYVIGGSNFVSLPAVNPALTILAIALRAAGRIAGAAAPAATCGVPA</sequence>
<evidence type="ECO:0000256" key="1">
    <source>
        <dbReference type="ARBA" id="ARBA00001974"/>
    </source>
</evidence>
<keyword evidence="9" id="KW-1185">Reference proteome</keyword>
<proteinExistence type="inferred from homology"/>
<feature type="domain" description="Glucose-methanol-choline oxidoreductase N-terminal" evidence="6">
    <location>
        <begin position="384"/>
        <end position="493"/>
    </location>
</feature>
<dbReference type="RefSeq" id="WP_307421680.1">
    <property type="nucleotide sequence ID" value="NZ_JAUSVK010000001.1"/>
</dbReference>
<dbReference type="SUPFAM" id="SSF54373">
    <property type="entry name" value="FAD-linked reductases, C-terminal domain"/>
    <property type="match status" value="1"/>
</dbReference>
<dbReference type="GO" id="GO:0033717">
    <property type="term" value="F:gluconate 2-dehydrogenase (acceptor) activity"/>
    <property type="evidence" value="ECO:0007669"/>
    <property type="project" value="UniProtKB-EC"/>
</dbReference>
<dbReference type="EMBL" id="JAUSVK010000001">
    <property type="protein sequence ID" value="MDQ0390489.1"/>
    <property type="molecule type" value="Genomic_DNA"/>
</dbReference>
<feature type="domain" description="Glucose-methanol-choline oxidoreductase C-terminal" evidence="7">
    <location>
        <begin position="606"/>
        <end position="725"/>
    </location>
</feature>
<protein>
    <submittedName>
        <fullName evidence="8">Gluconate 2-dehydrogenase alpha chain</fullName>
        <ecNumber evidence="8">1.1.99.3</ecNumber>
    </submittedName>
</protein>
<dbReference type="InterPro" id="IPR000172">
    <property type="entry name" value="GMC_OxRdtase_N"/>
</dbReference>
<comment type="similarity">
    <text evidence="2">Belongs to the GMC oxidoreductase family.</text>
</comment>
<dbReference type="SUPFAM" id="SSF51905">
    <property type="entry name" value="FAD/NAD(P)-binding domain"/>
    <property type="match status" value="1"/>
</dbReference>
<evidence type="ECO:0000256" key="3">
    <source>
        <dbReference type="ARBA" id="ARBA00022630"/>
    </source>
</evidence>
<keyword evidence="5 8" id="KW-0560">Oxidoreductase</keyword>
<evidence type="ECO:0000259" key="6">
    <source>
        <dbReference type="Pfam" id="PF00732"/>
    </source>
</evidence>
<organism evidence="8 9">
    <name type="scientific">Labrys monachus</name>
    <dbReference type="NCBI Taxonomy" id="217067"/>
    <lineage>
        <taxon>Bacteria</taxon>
        <taxon>Pseudomonadati</taxon>
        <taxon>Pseudomonadota</taxon>
        <taxon>Alphaproteobacteria</taxon>
        <taxon>Hyphomicrobiales</taxon>
        <taxon>Xanthobacteraceae</taxon>
        <taxon>Labrys</taxon>
    </lineage>
</organism>
<evidence type="ECO:0000313" key="9">
    <source>
        <dbReference type="Proteomes" id="UP001237448"/>
    </source>
</evidence>
<dbReference type="InterPro" id="IPR036188">
    <property type="entry name" value="FAD/NAD-bd_sf"/>
</dbReference>
<gene>
    <name evidence="8" type="ORF">J3R73_000281</name>
</gene>
<keyword evidence="4" id="KW-0274">FAD</keyword>
<accession>A0ABU0F792</accession>